<dbReference type="AlphaFoldDB" id="A0A2B7ZK82"/>
<keyword evidence="2" id="KW-0472">Membrane</keyword>
<dbReference type="Proteomes" id="UP000226031">
    <property type="component" value="Unassembled WGS sequence"/>
</dbReference>
<organism evidence="3 4">
    <name type="scientific">[Emmonsia] crescens</name>
    <dbReference type="NCBI Taxonomy" id="73230"/>
    <lineage>
        <taxon>Eukaryota</taxon>
        <taxon>Fungi</taxon>
        <taxon>Dikarya</taxon>
        <taxon>Ascomycota</taxon>
        <taxon>Pezizomycotina</taxon>
        <taxon>Eurotiomycetes</taxon>
        <taxon>Eurotiomycetidae</taxon>
        <taxon>Onygenales</taxon>
        <taxon>Ajellomycetaceae</taxon>
        <taxon>Emergomyces</taxon>
    </lineage>
</organism>
<reference evidence="3 4" key="1">
    <citation type="submission" date="2017-10" db="EMBL/GenBank/DDBJ databases">
        <title>Comparative genomics in systemic dimorphic fungi from Ajellomycetaceae.</title>
        <authorList>
            <person name="Munoz J.F."/>
            <person name="Mcewen J.G."/>
            <person name="Clay O.K."/>
            <person name="Cuomo C.A."/>
        </authorList>
    </citation>
    <scope>NUCLEOTIDE SEQUENCE [LARGE SCALE GENOMIC DNA]</scope>
    <source>
        <strain evidence="3 4">UAMH4076</strain>
    </source>
</reference>
<feature type="transmembrane region" description="Helical" evidence="2">
    <location>
        <begin position="262"/>
        <end position="287"/>
    </location>
</feature>
<feature type="region of interest" description="Disordered" evidence="1">
    <location>
        <begin position="222"/>
        <end position="258"/>
    </location>
</feature>
<proteinExistence type="predicted"/>
<comment type="caution">
    <text evidence="3">The sequence shown here is derived from an EMBL/GenBank/DDBJ whole genome shotgun (WGS) entry which is preliminary data.</text>
</comment>
<keyword evidence="2" id="KW-0812">Transmembrane</keyword>
<dbReference type="EMBL" id="PDND01000002">
    <property type="protein sequence ID" value="PGH36914.1"/>
    <property type="molecule type" value="Genomic_DNA"/>
</dbReference>
<evidence type="ECO:0000256" key="1">
    <source>
        <dbReference type="SAM" id="MobiDB-lite"/>
    </source>
</evidence>
<dbReference type="VEuPathDB" id="FungiDB:EMCG_01000"/>
<name>A0A2B7ZK82_9EURO</name>
<sequence>MPSDTSIQQSLLDTIERPFYQQLPSDSQEPESQKADLHPPEKDQGIGAASGHPYQPHPITPERLERTKKALPPQPGQQRQHHHHHDIFGRPTSGLIFLLRWGCAILTAAATILFGVWAPLSYQATKEANKDNDEIQRALMRSAKSANEIASSALYAASQQLDIATAQASVISNLQDQLAAMGQVVLLQFCNAQTRGDLGPCSAFITSAQLNSLVSQIATPIPTVPMPTSTNTALHPPTHSPSDSDNDDSDSDNGHSPSGSGISIASILGIVFGGTAAMGILTGYLVWRYQRGRLVGSRRYQ</sequence>
<protein>
    <submittedName>
        <fullName evidence="3">Uncharacterized protein</fullName>
    </submittedName>
</protein>
<evidence type="ECO:0000256" key="2">
    <source>
        <dbReference type="SAM" id="Phobius"/>
    </source>
</evidence>
<keyword evidence="2" id="KW-1133">Transmembrane helix</keyword>
<keyword evidence="4" id="KW-1185">Reference proteome</keyword>
<feature type="region of interest" description="Disordered" evidence="1">
    <location>
        <begin position="1"/>
        <end position="60"/>
    </location>
</feature>
<gene>
    <name evidence="3" type="ORF">GX50_00148</name>
</gene>
<evidence type="ECO:0000313" key="3">
    <source>
        <dbReference type="EMBL" id="PGH36914.1"/>
    </source>
</evidence>
<evidence type="ECO:0000313" key="4">
    <source>
        <dbReference type="Proteomes" id="UP000226031"/>
    </source>
</evidence>
<feature type="transmembrane region" description="Helical" evidence="2">
    <location>
        <begin position="97"/>
        <end position="120"/>
    </location>
</feature>
<accession>A0A2B7ZK82</accession>
<feature type="compositionally biased region" description="Polar residues" evidence="1">
    <location>
        <begin position="1"/>
        <end position="12"/>
    </location>
</feature>
<feature type="compositionally biased region" description="Basic and acidic residues" evidence="1">
    <location>
        <begin position="31"/>
        <end position="44"/>
    </location>
</feature>